<keyword evidence="4 5" id="KW-0697">Rotamase</keyword>
<sequence length="291" mass="32666">MSFRRLSALALFSLPFVTSFALAQSTGDDPVVLSMGHEQWTASQFKRVMVDTPPQLKATAAEDPALFAKRYAEMHLLAQLGQSRQLDQDPDVRQQIEWLREGIMANAAREDMYRRAQVSDEEVKRYYDAHSGDFIDYSLQHLVIRYHGSSIPLKAGQKDMTEDQARAEAETLRKQILQGKDFAELVGQYSDDADSKSEGGMLPETSSRNLLPEIAQGVAGVKENEISQPIKTQYGYHLVRVIKRSANTFEDARPHIVILLKGVAVDKQIEAMKQAQPVTLNPAFFGEHSTR</sequence>
<evidence type="ECO:0000256" key="4">
    <source>
        <dbReference type="ARBA" id="ARBA00023110"/>
    </source>
</evidence>
<keyword evidence="6" id="KW-0732">Signal</keyword>
<evidence type="ECO:0000256" key="6">
    <source>
        <dbReference type="SAM" id="SignalP"/>
    </source>
</evidence>
<dbReference type="PANTHER" id="PTHR47245">
    <property type="entry name" value="PEPTIDYLPROLYL ISOMERASE"/>
    <property type="match status" value="1"/>
</dbReference>
<reference evidence="8 9" key="1">
    <citation type="submission" date="2020-10" db="EMBL/GenBank/DDBJ databases">
        <title>Phylogeny of dyella-like bacteria.</title>
        <authorList>
            <person name="Fu J."/>
        </authorList>
    </citation>
    <scope>NUCLEOTIDE SEQUENCE [LARGE SCALE GENOMIC DNA]</scope>
    <source>
        <strain evidence="8 9">DHG40</strain>
    </source>
</reference>
<evidence type="ECO:0000256" key="3">
    <source>
        <dbReference type="ARBA" id="ARBA00013194"/>
    </source>
</evidence>
<dbReference type="InterPro" id="IPR027304">
    <property type="entry name" value="Trigger_fact/SurA_dom_sf"/>
</dbReference>
<comment type="catalytic activity">
    <reaction evidence="1">
        <text>[protein]-peptidylproline (omega=180) = [protein]-peptidylproline (omega=0)</text>
        <dbReference type="Rhea" id="RHEA:16237"/>
        <dbReference type="Rhea" id="RHEA-COMP:10747"/>
        <dbReference type="Rhea" id="RHEA-COMP:10748"/>
        <dbReference type="ChEBI" id="CHEBI:83833"/>
        <dbReference type="ChEBI" id="CHEBI:83834"/>
        <dbReference type="EC" id="5.2.1.8"/>
    </reaction>
</comment>
<dbReference type="Proteomes" id="UP001620409">
    <property type="component" value="Unassembled WGS sequence"/>
</dbReference>
<protein>
    <recommendedName>
        <fullName evidence="3">peptidylprolyl isomerase</fullName>
        <ecNumber evidence="3">5.2.1.8</ecNumber>
    </recommendedName>
</protein>
<evidence type="ECO:0000256" key="5">
    <source>
        <dbReference type="PROSITE-ProRule" id="PRU00278"/>
    </source>
</evidence>
<comment type="caution">
    <text evidence="8">The sequence shown here is derived from an EMBL/GenBank/DDBJ whole genome shotgun (WGS) entry which is preliminary data.</text>
</comment>
<dbReference type="EMBL" id="JADIKI010000022">
    <property type="protein sequence ID" value="MFK2855097.1"/>
    <property type="molecule type" value="Genomic_DNA"/>
</dbReference>
<evidence type="ECO:0000256" key="2">
    <source>
        <dbReference type="ARBA" id="ARBA00007656"/>
    </source>
</evidence>
<dbReference type="SUPFAM" id="SSF54534">
    <property type="entry name" value="FKBP-like"/>
    <property type="match status" value="1"/>
</dbReference>
<accession>A0ABW8IIR9</accession>
<dbReference type="Gene3D" id="3.10.50.40">
    <property type="match status" value="1"/>
</dbReference>
<dbReference type="PROSITE" id="PS50198">
    <property type="entry name" value="PPIC_PPIASE_2"/>
    <property type="match status" value="1"/>
</dbReference>
<evidence type="ECO:0000259" key="7">
    <source>
        <dbReference type="PROSITE" id="PS50198"/>
    </source>
</evidence>
<feature type="domain" description="PpiC" evidence="7">
    <location>
        <begin position="134"/>
        <end position="243"/>
    </location>
</feature>
<comment type="similarity">
    <text evidence="2">Belongs to the PpiC/parvulin rotamase family.</text>
</comment>
<dbReference type="GO" id="GO:0016853">
    <property type="term" value="F:isomerase activity"/>
    <property type="evidence" value="ECO:0007669"/>
    <property type="project" value="UniProtKB-KW"/>
</dbReference>
<dbReference type="RefSeq" id="WP_380010811.1">
    <property type="nucleotide sequence ID" value="NZ_JADIKI010000022.1"/>
</dbReference>
<dbReference type="EC" id="5.2.1.8" evidence="3"/>
<dbReference type="InterPro" id="IPR000297">
    <property type="entry name" value="PPIase_PpiC"/>
</dbReference>
<feature type="chain" id="PRO_5046874693" description="peptidylprolyl isomerase" evidence="6">
    <location>
        <begin position="24"/>
        <end position="291"/>
    </location>
</feature>
<dbReference type="SUPFAM" id="SSF109998">
    <property type="entry name" value="Triger factor/SurA peptide-binding domain-like"/>
    <property type="match status" value="1"/>
</dbReference>
<dbReference type="Pfam" id="PF00639">
    <property type="entry name" value="Rotamase"/>
    <property type="match status" value="1"/>
</dbReference>
<dbReference type="InterPro" id="IPR046357">
    <property type="entry name" value="PPIase_dom_sf"/>
</dbReference>
<dbReference type="PANTHER" id="PTHR47245:SF2">
    <property type="entry name" value="PEPTIDYL-PROLYL CIS-TRANS ISOMERASE HP_0175-RELATED"/>
    <property type="match status" value="1"/>
</dbReference>
<evidence type="ECO:0000256" key="1">
    <source>
        <dbReference type="ARBA" id="ARBA00000971"/>
    </source>
</evidence>
<keyword evidence="5 8" id="KW-0413">Isomerase</keyword>
<gene>
    <name evidence="8" type="ORF">ISP18_10890</name>
</gene>
<evidence type="ECO:0000313" key="8">
    <source>
        <dbReference type="EMBL" id="MFK2855097.1"/>
    </source>
</evidence>
<dbReference type="InterPro" id="IPR050245">
    <property type="entry name" value="PrsA_foldase"/>
</dbReference>
<feature type="signal peptide" evidence="6">
    <location>
        <begin position="1"/>
        <end position="23"/>
    </location>
</feature>
<dbReference type="Gene3D" id="6.10.140.970">
    <property type="match status" value="1"/>
</dbReference>
<organism evidence="8 9">
    <name type="scientific">Dyella humi</name>
    <dbReference type="NCBI Taxonomy" id="1770547"/>
    <lineage>
        <taxon>Bacteria</taxon>
        <taxon>Pseudomonadati</taxon>
        <taxon>Pseudomonadota</taxon>
        <taxon>Gammaproteobacteria</taxon>
        <taxon>Lysobacterales</taxon>
        <taxon>Rhodanobacteraceae</taxon>
        <taxon>Dyella</taxon>
    </lineage>
</organism>
<keyword evidence="9" id="KW-1185">Reference proteome</keyword>
<proteinExistence type="inferred from homology"/>
<evidence type="ECO:0000313" key="9">
    <source>
        <dbReference type="Proteomes" id="UP001620409"/>
    </source>
</evidence>
<name>A0ABW8IIR9_9GAMM</name>